<feature type="chain" id="PRO_5047358273" description="Ricin B lectin domain-containing protein" evidence="1">
    <location>
        <begin position="21"/>
        <end position="423"/>
    </location>
</feature>
<comment type="caution">
    <text evidence="3">The sequence shown here is derived from an EMBL/GenBank/DDBJ whole genome shotgun (WGS) entry which is preliminary data.</text>
</comment>
<dbReference type="InterPro" id="IPR000772">
    <property type="entry name" value="Ricin_B_lectin"/>
</dbReference>
<sequence>MRRVILHLLWVLLGASSLQAQNTYNILSLFPHHDKWKHYVMDVERGNIRPGGRLIVWEKNGGNNQLFYYDAATRTIRVGVNSGLVLDVAGTPNSQMGFVAGDVILWNYNGGNNQKWAIEAVPGESSFYLRNVQTGTYLVHQTSGSVGQAWKLHMGSRGGANSKWRLPDALGTSSGGSTATANFKKLRDVLPSPNAAGVYIISKSWFGKMHTLDVEGGNMREGGKLIVWQLDNNRPANQMFVMEGGVVRLINKSLYLSFNGNNEVVLTTNRARAANWAVEQNKTRGSFRLRDQGGRGYLAHKTKGDGLGGSGSWKCIVTNSSTDTHMEWTEGMPVNDSQVATMRSNGLAPAASGSPKPALLGNPPAAAIIANGGGNIIANGGGNVVANGGANIIANGGNNIIALGGGNIVALGGANIIAPGGGN</sequence>
<gene>
    <name evidence="3" type="ORF">GCM10023184_47390</name>
</gene>
<evidence type="ECO:0000313" key="4">
    <source>
        <dbReference type="Proteomes" id="UP001501725"/>
    </source>
</evidence>
<organism evidence="3 4">
    <name type="scientific">Flaviaesturariibacter amylovorans</name>
    <dbReference type="NCBI Taxonomy" id="1084520"/>
    <lineage>
        <taxon>Bacteria</taxon>
        <taxon>Pseudomonadati</taxon>
        <taxon>Bacteroidota</taxon>
        <taxon>Chitinophagia</taxon>
        <taxon>Chitinophagales</taxon>
        <taxon>Chitinophagaceae</taxon>
        <taxon>Flaviaestuariibacter</taxon>
    </lineage>
</organism>
<keyword evidence="1" id="KW-0732">Signal</keyword>
<protein>
    <recommendedName>
        <fullName evidence="2">Ricin B lectin domain-containing protein</fullName>
    </recommendedName>
</protein>
<dbReference type="SMART" id="SM00458">
    <property type="entry name" value="RICIN"/>
    <property type="match status" value="1"/>
</dbReference>
<dbReference type="InterPro" id="IPR035992">
    <property type="entry name" value="Ricin_B-like_lectins"/>
</dbReference>
<accession>A0ABP8HVH9</accession>
<reference evidence="4" key="1">
    <citation type="journal article" date="2019" name="Int. J. Syst. Evol. Microbiol.">
        <title>The Global Catalogue of Microorganisms (GCM) 10K type strain sequencing project: providing services to taxonomists for standard genome sequencing and annotation.</title>
        <authorList>
            <consortium name="The Broad Institute Genomics Platform"/>
            <consortium name="The Broad Institute Genome Sequencing Center for Infectious Disease"/>
            <person name="Wu L."/>
            <person name="Ma J."/>
        </authorList>
    </citation>
    <scope>NUCLEOTIDE SEQUENCE [LARGE SCALE GENOMIC DNA]</scope>
    <source>
        <strain evidence="4">JCM 17919</strain>
    </source>
</reference>
<dbReference type="PROSITE" id="PS50231">
    <property type="entry name" value="RICIN_B_LECTIN"/>
    <property type="match status" value="1"/>
</dbReference>
<evidence type="ECO:0000259" key="2">
    <source>
        <dbReference type="SMART" id="SM00458"/>
    </source>
</evidence>
<dbReference type="Gene3D" id="2.80.10.50">
    <property type="match status" value="2"/>
</dbReference>
<dbReference type="Pfam" id="PF14200">
    <property type="entry name" value="RicinB_lectin_2"/>
    <property type="match status" value="1"/>
</dbReference>
<dbReference type="RefSeq" id="WP_345258561.1">
    <property type="nucleotide sequence ID" value="NZ_BAABGY010000026.1"/>
</dbReference>
<name>A0ABP8HVH9_9BACT</name>
<feature type="signal peptide" evidence="1">
    <location>
        <begin position="1"/>
        <end position="20"/>
    </location>
</feature>
<dbReference type="CDD" id="cd00161">
    <property type="entry name" value="beta-trefoil_Ricin-like"/>
    <property type="match status" value="1"/>
</dbReference>
<feature type="domain" description="Ricin B lectin" evidence="2">
    <location>
        <begin position="22"/>
        <end position="167"/>
    </location>
</feature>
<dbReference type="EMBL" id="BAABGY010000026">
    <property type="protein sequence ID" value="GAA4345437.1"/>
    <property type="molecule type" value="Genomic_DNA"/>
</dbReference>
<evidence type="ECO:0000313" key="3">
    <source>
        <dbReference type="EMBL" id="GAA4345437.1"/>
    </source>
</evidence>
<keyword evidence="4" id="KW-1185">Reference proteome</keyword>
<dbReference type="Proteomes" id="UP001501725">
    <property type="component" value="Unassembled WGS sequence"/>
</dbReference>
<dbReference type="SUPFAM" id="SSF50370">
    <property type="entry name" value="Ricin B-like lectins"/>
    <property type="match status" value="2"/>
</dbReference>
<proteinExistence type="predicted"/>
<evidence type="ECO:0000256" key="1">
    <source>
        <dbReference type="SAM" id="SignalP"/>
    </source>
</evidence>